<dbReference type="AlphaFoldDB" id="A0AA39QRW3"/>
<proteinExistence type="predicted"/>
<protein>
    <submittedName>
        <fullName evidence="1">Uncharacterized protein</fullName>
    </submittedName>
</protein>
<evidence type="ECO:0000313" key="2">
    <source>
        <dbReference type="Proteomes" id="UP001175228"/>
    </source>
</evidence>
<gene>
    <name evidence="1" type="ORF">EDD18DRAFT_37494</name>
</gene>
<dbReference type="Proteomes" id="UP001175228">
    <property type="component" value="Unassembled WGS sequence"/>
</dbReference>
<dbReference type="EMBL" id="JAUEPU010000001">
    <property type="protein sequence ID" value="KAK0506603.1"/>
    <property type="molecule type" value="Genomic_DNA"/>
</dbReference>
<keyword evidence="2" id="KW-1185">Reference proteome</keyword>
<evidence type="ECO:0000313" key="1">
    <source>
        <dbReference type="EMBL" id="KAK0506603.1"/>
    </source>
</evidence>
<comment type="caution">
    <text evidence="1">The sequence shown here is derived from an EMBL/GenBank/DDBJ whole genome shotgun (WGS) entry which is preliminary data.</text>
</comment>
<reference evidence="1" key="1">
    <citation type="submission" date="2023-06" db="EMBL/GenBank/DDBJ databases">
        <authorList>
            <consortium name="Lawrence Berkeley National Laboratory"/>
            <person name="Ahrendt S."/>
            <person name="Sahu N."/>
            <person name="Indic B."/>
            <person name="Wong-Bajracharya J."/>
            <person name="Merenyi Z."/>
            <person name="Ke H.-M."/>
            <person name="Monk M."/>
            <person name="Kocsube S."/>
            <person name="Drula E."/>
            <person name="Lipzen A."/>
            <person name="Balint B."/>
            <person name="Henrissat B."/>
            <person name="Andreopoulos B."/>
            <person name="Martin F.M."/>
            <person name="Harder C.B."/>
            <person name="Rigling D."/>
            <person name="Ford K.L."/>
            <person name="Foster G.D."/>
            <person name="Pangilinan J."/>
            <person name="Papanicolaou A."/>
            <person name="Barry K."/>
            <person name="LaButti K."/>
            <person name="Viragh M."/>
            <person name="Koriabine M."/>
            <person name="Yan M."/>
            <person name="Riley R."/>
            <person name="Champramary S."/>
            <person name="Plett K.L."/>
            <person name="Tsai I.J."/>
            <person name="Slot J."/>
            <person name="Sipos G."/>
            <person name="Plett J."/>
            <person name="Nagy L.G."/>
            <person name="Grigoriev I.V."/>
        </authorList>
    </citation>
    <scope>NUCLEOTIDE SEQUENCE</scope>
    <source>
        <strain evidence="1">HWK02</strain>
    </source>
</reference>
<sequence>MGLVASNPLRRFKRKSKCSAHRAVLPQELIDHVLDQLYDDHQTLIVCLRVGRPFLARARVHIFSSVYVRLEPRRNTWKRFLRLFSSSPHLAPLVHTVHLQRNHQWPTERRFMSAKAVVRVLNSLVSLEEIKLQGYGPKIFRKKESMEEPLFEYLFADNRIKKVHLHNCKFFKLEDLFTFLRGFPEMKDLWIDKGFKCPVSASAFSNNLLGESGTIYLETLRVISDFKNPFGILTGPKSPLSLKDMKALVVGTGSCVQYDGAANVAKLANGFKKLALLNVGVYEALVTHAQPVPHPSAPLPYFWS</sequence>
<organism evidence="1 2">
    <name type="scientific">Armillaria luteobubalina</name>
    <dbReference type="NCBI Taxonomy" id="153913"/>
    <lineage>
        <taxon>Eukaryota</taxon>
        <taxon>Fungi</taxon>
        <taxon>Dikarya</taxon>
        <taxon>Basidiomycota</taxon>
        <taxon>Agaricomycotina</taxon>
        <taxon>Agaricomycetes</taxon>
        <taxon>Agaricomycetidae</taxon>
        <taxon>Agaricales</taxon>
        <taxon>Marasmiineae</taxon>
        <taxon>Physalacriaceae</taxon>
        <taxon>Armillaria</taxon>
    </lineage>
</organism>
<accession>A0AA39QRW3</accession>
<name>A0AA39QRW3_9AGAR</name>